<name>A0ABU3NPM5_9CHLR</name>
<evidence type="ECO:0000313" key="3">
    <source>
        <dbReference type="Proteomes" id="UP001254165"/>
    </source>
</evidence>
<sequence>MPVCSVVIRAYNEAQHIGRLLEGIRHQTLRDVEVILVDSGSTDATVAIAKRYGVKITHIQPQEFTFGRSLNYGIREATAPFIVMASAHVYPVYPDWLERLLEPFEDAQVALTYGKQRGHAVTKFSEHQIFRRWYPDQSIPRQPHPFCNNANAAIRRALWEQHPYDESLPALEDLAWARWAQAQGYAISYVAEAEVIHVHRETWRGIYNRYRREGMAFKQIYPHERFGLRDLVRLWVSNVWNDWQVARREGVWRREWWNVMRFRWAQFWGTYQGYRQSGPLTWALRQTFYYPQSTPPVVSGREERQRDVAPIPYHEVEDWEV</sequence>
<dbReference type="Gene3D" id="3.90.550.10">
    <property type="entry name" value="Spore Coat Polysaccharide Biosynthesis Protein SpsA, Chain A"/>
    <property type="match status" value="1"/>
</dbReference>
<gene>
    <name evidence="2" type="ORF">QYE77_11045</name>
</gene>
<evidence type="ECO:0000259" key="1">
    <source>
        <dbReference type="Pfam" id="PF00535"/>
    </source>
</evidence>
<dbReference type="Proteomes" id="UP001254165">
    <property type="component" value="Unassembled WGS sequence"/>
</dbReference>
<dbReference type="CDD" id="cd00761">
    <property type="entry name" value="Glyco_tranf_GTA_type"/>
    <property type="match status" value="1"/>
</dbReference>
<feature type="domain" description="Glycosyltransferase 2-like" evidence="1">
    <location>
        <begin position="5"/>
        <end position="158"/>
    </location>
</feature>
<keyword evidence="2" id="KW-0808">Transferase</keyword>
<dbReference type="GO" id="GO:0016757">
    <property type="term" value="F:glycosyltransferase activity"/>
    <property type="evidence" value="ECO:0007669"/>
    <property type="project" value="UniProtKB-KW"/>
</dbReference>
<comment type="caution">
    <text evidence="2">The sequence shown here is derived from an EMBL/GenBank/DDBJ whole genome shotgun (WGS) entry which is preliminary data.</text>
</comment>
<proteinExistence type="predicted"/>
<dbReference type="SUPFAM" id="SSF53448">
    <property type="entry name" value="Nucleotide-diphospho-sugar transferases"/>
    <property type="match status" value="1"/>
</dbReference>
<dbReference type="Pfam" id="PF00535">
    <property type="entry name" value="Glycos_transf_2"/>
    <property type="match status" value="1"/>
</dbReference>
<keyword evidence="3" id="KW-1185">Reference proteome</keyword>
<dbReference type="InterPro" id="IPR050834">
    <property type="entry name" value="Glycosyltransf_2"/>
</dbReference>
<evidence type="ECO:0000313" key="2">
    <source>
        <dbReference type="EMBL" id="MDT8898798.1"/>
    </source>
</evidence>
<accession>A0ABU3NPM5</accession>
<reference evidence="2 3" key="1">
    <citation type="submission" date="2023-07" db="EMBL/GenBank/DDBJ databases">
        <title>Novel species of Thermanaerothrix with wide hydrolytic capabilities.</title>
        <authorList>
            <person name="Zayulina K.S."/>
            <person name="Podosokorskaya O.A."/>
            <person name="Elcheninov A.G."/>
        </authorList>
    </citation>
    <scope>NUCLEOTIDE SEQUENCE [LARGE SCALE GENOMIC DNA]</scope>
    <source>
        <strain evidence="2 3">4228-RoL</strain>
    </source>
</reference>
<dbReference type="EC" id="2.4.-.-" evidence="2"/>
<dbReference type="PANTHER" id="PTHR43685:SF13">
    <property type="entry name" value="O ANTIGEN BIOSYNTHESIS RHAMNOSYLTRANSFERASE RFBN"/>
    <property type="match status" value="1"/>
</dbReference>
<dbReference type="RefSeq" id="WP_315625461.1">
    <property type="nucleotide sequence ID" value="NZ_JAUHMF010000002.1"/>
</dbReference>
<dbReference type="EMBL" id="JAUHMF010000002">
    <property type="protein sequence ID" value="MDT8898798.1"/>
    <property type="molecule type" value="Genomic_DNA"/>
</dbReference>
<protein>
    <submittedName>
        <fullName evidence="2">Glycosyltransferase family 2 protein</fullName>
        <ecNumber evidence="2">2.4.-.-</ecNumber>
    </submittedName>
</protein>
<dbReference type="PANTHER" id="PTHR43685">
    <property type="entry name" value="GLYCOSYLTRANSFERASE"/>
    <property type="match status" value="1"/>
</dbReference>
<dbReference type="InterPro" id="IPR001173">
    <property type="entry name" value="Glyco_trans_2-like"/>
</dbReference>
<organism evidence="2 3">
    <name type="scientific">Thermanaerothrix solaris</name>
    <dbReference type="NCBI Taxonomy" id="3058434"/>
    <lineage>
        <taxon>Bacteria</taxon>
        <taxon>Bacillati</taxon>
        <taxon>Chloroflexota</taxon>
        <taxon>Anaerolineae</taxon>
        <taxon>Anaerolineales</taxon>
        <taxon>Anaerolineaceae</taxon>
        <taxon>Thermanaerothrix</taxon>
    </lineage>
</organism>
<keyword evidence="2" id="KW-0328">Glycosyltransferase</keyword>
<dbReference type="InterPro" id="IPR029044">
    <property type="entry name" value="Nucleotide-diphossugar_trans"/>
</dbReference>